<dbReference type="Gene3D" id="1.10.490.10">
    <property type="entry name" value="Globins"/>
    <property type="match status" value="1"/>
</dbReference>
<evidence type="ECO:0000256" key="4">
    <source>
        <dbReference type="ARBA" id="ARBA00023004"/>
    </source>
</evidence>
<name>A0ABV3R319_9HYPH</name>
<evidence type="ECO:0000256" key="5">
    <source>
        <dbReference type="ARBA" id="ARBA00034496"/>
    </source>
</evidence>
<evidence type="ECO:0000313" key="6">
    <source>
        <dbReference type="EMBL" id="MEW9807736.1"/>
    </source>
</evidence>
<dbReference type="RefSeq" id="WP_367724919.1">
    <property type="nucleotide sequence ID" value="NZ_JBFOCI010000005.1"/>
</dbReference>
<sequence length="165" mass="19002">MGNTERPRASAYERLGGDDGVRALVETFYDIIEQEDHAHDLHMLHMRGFGVAHSREEQFNYLSGFFGGPQRYVMKHGHARLKEIHEHVPIGPEMRDLWLGCMGEAIARLRLEPDLAALLMRHLSAAAETARNRDRWPKAARLRLHRRRGRCYPTGGRRSQPQTAR</sequence>
<reference evidence="6 7" key="1">
    <citation type="submission" date="2024-06" db="EMBL/GenBank/DDBJ databases">
        <authorList>
            <person name="Tuo L."/>
        </authorList>
    </citation>
    <scope>NUCLEOTIDE SEQUENCE [LARGE SCALE GENOMIC DNA]</scope>
    <source>
        <strain evidence="6 7">ZMM04-5</strain>
    </source>
</reference>
<comment type="caution">
    <text evidence="6">The sequence shown here is derived from an EMBL/GenBank/DDBJ whole genome shotgun (WGS) entry which is preliminary data.</text>
</comment>
<evidence type="ECO:0000256" key="2">
    <source>
        <dbReference type="ARBA" id="ARBA00022617"/>
    </source>
</evidence>
<keyword evidence="3" id="KW-0479">Metal-binding</keyword>
<dbReference type="InterPro" id="IPR044203">
    <property type="entry name" value="GlbO/GLB3-like"/>
</dbReference>
<comment type="similarity">
    <text evidence="5">Belongs to the truncated hemoglobin family. Group II subfamily.</text>
</comment>
<dbReference type="SUPFAM" id="SSF46458">
    <property type="entry name" value="Globin-like"/>
    <property type="match status" value="1"/>
</dbReference>
<keyword evidence="1" id="KW-0813">Transport</keyword>
<evidence type="ECO:0000256" key="3">
    <source>
        <dbReference type="ARBA" id="ARBA00022723"/>
    </source>
</evidence>
<dbReference type="Pfam" id="PF01152">
    <property type="entry name" value="Bac_globin"/>
    <property type="match status" value="1"/>
</dbReference>
<keyword evidence="2" id="KW-0349">Heme</keyword>
<keyword evidence="7" id="KW-1185">Reference proteome</keyword>
<evidence type="ECO:0000313" key="7">
    <source>
        <dbReference type="Proteomes" id="UP001556196"/>
    </source>
</evidence>
<dbReference type="PANTHER" id="PTHR47366">
    <property type="entry name" value="TWO-ON-TWO HEMOGLOBIN-3"/>
    <property type="match status" value="1"/>
</dbReference>
<dbReference type="CDD" id="cd14773">
    <property type="entry name" value="TrHb2_PhHbO-like_O"/>
    <property type="match status" value="1"/>
</dbReference>
<dbReference type="InterPro" id="IPR009050">
    <property type="entry name" value="Globin-like_sf"/>
</dbReference>
<evidence type="ECO:0000256" key="1">
    <source>
        <dbReference type="ARBA" id="ARBA00022448"/>
    </source>
</evidence>
<accession>A0ABV3R319</accession>
<dbReference type="EMBL" id="JBFOCI010000005">
    <property type="protein sequence ID" value="MEW9807736.1"/>
    <property type="molecule type" value="Genomic_DNA"/>
</dbReference>
<proteinExistence type="inferred from homology"/>
<dbReference type="PANTHER" id="PTHR47366:SF1">
    <property type="entry name" value="TWO-ON-TWO HEMOGLOBIN-3"/>
    <property type="match status" value="1"/>
</dbReference>
<dbReference type="Proteomes" id="UP001556196">
    <property type="component" value="Unassembled WGS sequence"/>
</dbReference>
<gene>
    <name evidence="6" type="ORF">ABUE31_17230</name>
</gene>
<organism evidence="6 7">
    <name type="scientific">Mesorhizobium marinum</name>
    <dbReference type="NCBI Taxonomy" id="3228790"/>
    <lineage>
        <taxon>Bacteria</taxon>
        <taxon>Pseudomonadati</taxon>
        <taxon>Pseudomonadota</taxon>
        <taxon>Alphaproteobacteria</taxon>
        <taxon>Hyphomicrobiales</taxon>
        <taxon>Phyllobacteriaceae</taxon>
        <taxon>Mesorhizobium</taxon>
    </lineage>
</organism>
<dbReference type="InterPro" id="IPR012292">
    <property type="entry name" value="Globin/Proto"/>
</dbReference>
<dbReference type="InterPro" id="IPR001486">
    <property type="entry name" value="Hemoglobin_trunc"/>
</dbReference>
<protein>
    <submittedName>
        <fullName evidence="6">Group II truncated hemoglobin</fullName>
    </submittedName>
</protein>
<keyword evidence="4" id="KW-0408">Iron</keyword>